<keyword evidence="1" id="KW-0812">Transmembrane</keyword>
<dbReference type="KEGG" id="gaz:Pan241w_07400"/>
<evidence type="ECO:0000256" key="1">
    <source>
        <dbReference type="SAM" id="Phobius"/>
    </source>
</evidence>
<keyword evidence="3" id="KW-1185">Reference proteome</keyword>
<feature type="transmembrane region" description="Helical" evidence="1">
    <location>
        <begin position="58"/>
        <end position="77"/>
    </location>
</feature>
<keyword evidence="1" id="KW-1133">Transmembrane helix</keyword>
<feature type="transmembrane region" description="Helical" evidence="1">
    <location>
        <begin position="240"/>
        <end position="258"/>
    </location>
</feature>
<reference evidence="2 3" key="1">
    <citation type="submission" date="2019-02" db="EMBL/GenBank/DDBJ databases">
        <title>Deep-cultivation of Planctomycetes and their phenomic and genomic characterization uncovers novel biology.</title>
        <authorList>
            <person name="Wiegand S."/>
            <person name="Jogler M."/>
            <person name="Boedeker C."/>
            <person name="Pinto D."/>
            <person name="Vollmers J."/>
            <person name="Rivas-Marin E."/>
            <person name="Kohn T."/>
            <person name="Peeters S.H."/>
            <person name="Heuer A."/>
            <person name="Rast P."/>
            <person name="Oberbeckmann S."/>
            <person name="Bunk B."/>
            <person name="Jeske O."/>
            <person name="Meyerdierks A."/>
            <person name="Storesund J.E."/>
            <person name="Kallscheuer N."/>
            <person name="Luecker S."/>
            <person name="Lage O.M."/>
            <person name="Pohl T."/>
            <person name="Merkel B.J."/>
            <person name="Hornburger P."/>
            <person name="Mueller R.-W."/>
            <person name="Bruemmer F."/>
            <person name="Labrenz M."/>
            <person name="Spormann A.M."/>
            <person name="Op den Camp H."/>
            <person name="Overmann J."/>
            <person name="Amann R."/>
            <person name="Jetten M.S.M."/>
            <person name="Mascher T."/>
            <person name="Medema M.H."/>
            <person name="Devos D.P."/>
            <person name="Kaster A.-K."/>
            <person name="Ovreas L."/>
            <person name="Rohde M."/>
            <person name="Galperin M.Y."/>
            <person name="Jogler C."/>
        </authorList>
    </citation>
    <scope>NUCLEOTIDE SEQUENCE [LARGE SCALE GENOMIC DNA]</scope>
    <source>
        <strain evidence="2 3">Pan241w</strain>
    </source>
</reference>
<feature type="transmembrane region" description="Helical" evidence="1">
    <location>
        <begin position="6"/>
        <end position="25"/>
    </location>
</feature>
<dbReference type="RefSeq" id="WP_145211038.1">
    <property type="nucleotide sequence ID" value="NZ_CP036269.1"/>
</dbReference>
<organism evidence="2 3">
    <name type="scientific">Gimesia alba</name>
    <dbReference type="NCBI Taxonomy" id="2527973"/>
    <lineage>
        <taxon>Bacteria</taxon>
        <taxon>Pseudomonadati</taxon>
        <taxon>Planctomycetota</taxon>
        <taxon>Planctomycetia</taxon>
        <taxon>Planctomycetales</taxon>
        <taxon>Planctomycetaceae</taxon>
        <taxon>Gimesia</taxon>
    </lineage>
</organism>
<feature type="transmembrane region" description="Helical" evidence="1">
    <location>
        <begin position="131"/>
        <end position="154"/>
    </location>
</feature>
<name>A0A517R9W0_9PLAN</name>
<evidence type="ECO:0000313" key="2">
    <source>
        <dbReference type="EMBL" id="QDT40682.1"/>
    </source>
</evidence>
<keyword evidence="1" id="KW-0472">Membrane</keyword>
<proteinExistence type="predicted"/>
<protein>
    <submittedName>
        <fullName evidence="2">Uncharacterized protein</fullName>
    </submittedName>
</protein>
<evidence type="ECO:0000313" key="3">
    <source>
        <dbReference type="Proteomes" id="UP000317171"/>
    </source>
</evidence>
<accession>A0A517R9W0</accession>
<feature type="transmembrane region" description="Helical" evidence="1">
    <location>
        <begin position="302"/>
        <end position="320"/>
    </location>
</feature>
<feature type="transmembrane region" description="Helical" evidence="1">
    <location>
        <begin position="166"/>
        <end position="190"/>
    </location>
</feature>
<sequence length="333" mass="36528">MLIAMSLILLAVLLFASLILAESAFTDEPRNLKTRLLDSMQRIAWGQRHPQKRSQRGLLLFSLCCCLLSIGLIPQLATLLSPFHSRLPAGAFLVSGSFAPLILLGLIALLQVSGEISLALTEGRQSSSAALLLNSFFWLPLLLAWAAIAAYLPVDSPQAAHGAVTSMWLFVLQPLGCLAFILALLGPYLLINACPTHRVSPVQNWIRELRMLTGVLLIVSLIGGRSCFASSETVNMPLDIGGAVMQVVLIPVLIWMTLRLKTFLRRRSLDPTQLWQMLLWLALIAVTASFLAFHILGMSDHLMHVLMNFSLLAIWAGFIVPKYPLRSTPTASD</sequence>
<feature type="transmembrane region" description="Helical" evidence="1">
    <location>
        <begin position="89"/>
        <end position="110"/>
    </location>
</feature>
<feature type="transmembrane region" description="Helical" evidence="1">
    <location>
        <begin position="211"/>
        <end position="228"/>
    </location>
</feature>
<feature type="transmembrane region" description="Helical" evidence="1">
    <location>
        <begin position="278"/>
        <end position="296"/>
    </location>
</feature>
<dbReference type="OrthoDB" id="256628at2"/>
<dbReference type="EMBL" id="CP036269">
    <property type="protein sequence ID" value="QDT40682.1"/>
    <property type="molecule type" value="Genomic_DNA"/>
</dbReference>
<dbReference type="AlphaFoldDB" id="A0A517R9W0"/>
<gene>
    <name evidence="2" type="ORF">Pan241w_07400</name>
</gene>
<dbReference type="Proteomes" id="UP000317171">
    <property type="component" value="Chromosome"/>
</dbReference>